<dbReference type="OrthoDB" id="2864141at2759"/>
<keyword evidence="2" id="KW-1185">Reference proteome</keyword>
<dbReference type="AlphaFoldDB" id="A0A369J810"/>
<name>A0A369J810_HYPMA</name>
<reference evidence="1" key="1">
    <citation type="submission" date="2018-04" db="EMBL/GenBank/DDBJ databases">
        <title>Whole genome sequencing of Hypsizygus marmoreus.</title>
        <authorList>
            <person name="Choi I.-G."/>
            <person name="Min B."/>
            <person name="Kim J.-G."/>
            <person name="Kim S."/>
            <person name="Oh Y.-L."/>
            <person name="Kong W.-S."/>
            <person name="Park H."/>
            <person name="Jeong J."/>
            <person name="Song E.-S."/>
        </authorList>
    </citation>
    <scope>NUCLEOTIDE SEQUENCE [LARGE SCALE GENOMIC DNA]</scope>
    <source>
        <strain evidence="1">51987-8</strain>
    </source>
</reference>
<comment type="caution">
    <text evidence="1">The sequence shown here is derived from an EMBL/GenBank/DDBJ whole genome shotgun (WGS) entry which is preliminary data.</text>
</comment>
<gene>
    <name evidence="1" type="ORF">Hypma_003719</name>
</gene>
<protein>
    <submittedName>
        <fullName evidence="1">Uncharacterized protein</fullName>
    </submittedName>
</protein>
<evidence type="ECO:0000313" key="2">
    <source>
        <dbReference type="Proteomes" id="UP000076154"/>
    </source>
</evidence>
<evidence type="ECO:0000313" key="1">
    <source>
        <dbReference type="EMBL" id="RDB15853.1"/>
    </source>
</evidence>
<sequence>MSIISRYPTFSMADLEEPHSISAAPRPHISCARHIERRVVHLWKLVTRSTRKNQRASFLPKDFILVTSRRRSAILHNAYHNAYYN</sequence>
<accession>A0A369J810</accession>
<dbReference type="InParanoid" id="A0A369J810"/>
<organism evidence="1 2">
    <name type="scientific">Hypsizygus marmoreus</name>
    <name type="common">White beech mushroom</name>
    <name type="synonym">Agaricus marmoreus</name>
    <dbReference type="NCBI Taxonomy" id="39966"/>
    <lineage>
        <taxon>Eukaryota</taxon>
        <taxon>Fungi</taxon>
        <taxon>Dikarya</taxon>
        <taxon>Basidiomycota</taxon>
        <taxon>Agaricomycotina</taxon>
        <taxon>Agaricomycetes</taxon>
        <taxon>Agaricomycetidae</taxon>
        <taxon>Agaricales</taxon>
        <taxon>Tricholomatineae</taxon>
        <taxon>Lyophyllaceae</taxon>
        <taxon>Hypsizygus</taxon>
    </lineage>
</organism>
<proteinExistence type="predicted"/>
<dbReference type="Proteomes" id="UP000076154">
    <property type="component" value="Unassembled WGS sequence"/>
</dbReference>
<dbReference type="EMBL" id="LUEZ02000138">
    <property type="protein sequence ID" value="RDB15853.1"/>
    <property type="molecule type" value="Genomic_DNA"/>
</dbReference>